<protein>
    <submittedName>
        <fullName evidence="1">Uncharacterized protein</fullName>
    </submittedName>
</protein>
<evidence type="ECO:0000313" key="1">
    <source>
        <dbReference type="EMBL" id="KAF8703504.1"/>
    </source>
</evidence>
<keyword evidence="2" id="KW-1185">Reference proteome</keyword>
<proteinExistence type="predicted"/>
<sequence>MASIKKPSFFVPSPETYACAASRCTPYWTHAMVGLLISLVPEPIADRMFLNRNIEIRTKGHAKDARKKAQ</sequence>
<comment type="caution">
    <text evidence="1">The sequence shown here is derived from an EMBL/GenBank/DDBJ whole genome shotgun (WGS) entry which is preliminary data.</text>
</comment>
<reference evidence="1" key="1">
    <citation type="submission" date="2020-07" db="EMBL/GenBank/DDBJ databases">
        <title>Genome sequence and genetic diversity analysis of an under-domesticated orphan crop, white fonio (Digitaria exilis).</title>
        <authorList>
            <person name="Bennetzen J.L."/>
            <person name="Chen S."/>
            <person name="Ma X."/>
            <person name="Wang X."/>
            <person name="Yssel A.E.J."/>
            <person name="Chaluvadi S.R."/>
            <person name="Johnson M."/>
            <person name="Gangashetty P."/>
            <person name="Hamidou F."/>
            <person name="Sanogo M.D."/>
            <person name="Zwaenepoel A."/>
            <person name="Wallace J."/>
            <person name="Van De Peer Y."/>
            <person name="Van Deynze A."/>
        </authorList>
    </citation>
    <scope>NUCLEOTIDE SEQUENCE</scope>
    <source>
        <tissue evidence="1">Leaves</tissue>
    </source>
</reference>
<name>A0A835BNS9_9POAL</name>
<organism evidence="1 2">
    <name type="scientific">Digitaria exilis</name>
    <dbReference type="NCBI Taxonomy" id="1010633"/>
    <lineage>
        <taxon>Eukaryota</taxon>
        <taxon>Viridiplantae</taxon>
        <taxon>Streptophyta</taxon>
        <taxon>Embryophyta</taxon>
        <taxon>Tracheophyta</taxon>
        <taxon>Spermatophyta</taxon>
        <taxon>Magnoliopsida</taxon>
        <taxon>Liliopsida</taxon>
        <taxon>Poales</taxon>
        <taxon>Poaceae</taxon>
        <taxon>PACMAD clade</taxon>
        <taxon>Panicoideae</taxon>
        <taxon>Panicodae</taxon>
        <taxon>Paniceae</taxon>
        <taxon>Anthephorinae</taxon>
        <taxon>Digitaria</taxon>
    </lineage>
</organism>
<dbReference type="OrthoDB" id="5545019at2759"/>
<accession>A0A835BNS9</accession>
<dbReference type="Proteomes" id="UP000636709">
    <property type="component" value="Unassembled WGS sequence"/>
</dbReference>
<dbReference type="EMBL" id="JACEFO010001778">
    <property type="protein sequence ID" value="KAF8703504.1"/>
    <property type="molecule type" value="Genomic_DNA"/>
</dbReference>
<evidence type="ECO:0000313" key="2">
    <source>
        <dbReference type="Proteomes" id="UP000636709"/>
    </source>
</evidence>
<dbReference type="AlphaFoldDB" id="A0A835BNS9"/>
<gene>
    <name evidence="1" type="ORF">HU200_032312</name>
</gene>